<dbReference type="AlphaFoldDB" id="K6WFB3"/>
<organism evidence="1 2">
    <name type="scientific">Gordonia rhizosphera NBRC 16068</name>
    <dbReference type="NCBI Taxonomy" id="1108045"/>
    <lineage>
        <taxon>Bacteria</taxon>
        <taxon>Bacillati</taxon>
        <taxon>Actinomycetota</taxon>
        <taxon>Actinomycetes</taxon>
        <taxon>Mycobacteriales</taxon>
        <taxon>Gordoniaceae</taxon>
        <taxon>Gordonia</taxon>
    </lineage>
</organism>
<evidence type="ECO:0000313" key="1">
    <source>
        <dbReference type="EMBL" id="GAB92446.1"/>
    </source>
</evidence>
<gene>
    <name evidence="1" type="ORF">GORHZ_180_00050</name>
</gene>
<evidence type="ECO:0000313" key="2">
    <source>
        <dbReference type="Proteomes" id="UP000008363"/>
    </source>
</evidence>
<reference evidence="1 2" key="1">
    <citation type="submission" date="2012-08" db="EMBL/GenBank/DDBJ databases">
        <title>Whole genome shotgun sequence of Gordonia rhizosphera NBRC 16068.</title>
        <authorList>
            <person name="Takarada H."/>
            <person name="Isaki S."/>
            <person name="Hosoyama A."/>
            <person name="Tsuchikane K."/>
            <person name="Katsumata H."/>
            <person name="Baba S."/>
            <person name="Ohji S."/>
            <person name="Yamazaki S."/>
            <person name="Fujita N."/>
        </authorList>
    </citation>
    <scope>NUCLEOTIDE SEQUENCE [LARGE SCALE GENOMIC DNA]</scope>
    <source>
        <strain evidence="1 2">NBRC 16068</strain>
    </source>
</reference>
<proteinExistence type="predicted"/>
<dbReference type="EMBL" id="BAHC01000180">
    <property type="protein sequence ID" value="GAB92446.1"/>
    <property type="molecule type" value="Genomic_DNA"/>
</dbReference>
<comment type="caution">
    <text evidence="1">The sequence shown here is derived from an EMBL/GenBank/DDBJ whole genome shotgun (WGS) entry which is preliminary data.</text>
</comment>
<keyword evidence="2" id="KW-1185">Reference proteome</keyword>
<sequence>MCLADLSDNRGTDKTGRVLDRLVSETASKFDFRVDRQADVVRYRVHSGTGHCHPSLVSPARSEMPGVYKVRVIKFRTRKSDIRREGCTD</sequence>
<dbReference type="Proteomes" id="UP000008363">
    <property type="component" value="Unassembled WGS sequence"/>
</dbReference>
<protein>
    <submittedName>
        <fullName evidence="1">Uncharacterized protein</fullName>
    </submittedName>
</protein>
<accession>K6WFB3</accession>
<name>K6WFB3_9ACTN</name>